<dbReference type="AlphaFoldDB" id="A0AAD2G4R7"/>
<proteinExistence type="predicted"/>
<protein>
    <submittedName>
        <fullName evidence="1">Uncharacterized protein</fullName>
    </submittedName>
</protein>
<organism evidence="1 2">
    <name type="scientific">Cylindrotheca closterium</name>
    <dbReference type="NCBI Taxonomy" id="2856"/>
    <lineage>
        <taxon>Eukaryota</taxon>
        <taxon>Sar</taxon>
        <taxon>Stramenopiles</taxon>
        <taxon>Ochrophyta</taxon>
        <taxon>Bacillariophyta</taxon>
        <taxon>Bacillariophyceae</taxon>
        <taxon>Bacillariophycidae</taxon>
        <taxon>Bacillariales</taxon>
        <taxon>Bacillariaceae</taxon>
        <taxon>Cylindrotheca</taxon>
    </lineage>
</organism>
<evidence type="ECO:0000313" key="2">
    <source>
        <dbReference type="Proteomes" id="UP001295423"/>
    </source>
</evidence>
<keyword evidence="2" id="KW-1185">Reference proteome</keyword>
<evidence type="ECO:0000313" key="1">
    <source>
        <dbReference type="EMBL" id="CAJ1961387.1"/>
    </source>
</evidence>
<gene>
    <name evidence="1" type="ORF">CYCCA115_LOCUS19171</name>
</gene>
<dbReference type="EMBL" id="CAKOGP040002091">
    <property type="protein sequence ID" value="CAJ1961387.1"/>
    <property type="molecule type" value="Genomic_DNA"/>
</dbReference>
<comment type="caution">
    <text evidence="1">The sequence shown here is derived from an EMBL/GenBank/DDBJ whole genome shotgun (WGS) entry which is preliminary data.</text>
</comment>
<dbReference type="Proteomes" id="UP001295423">
    <property type="component" value="Unassembled WGS sequence"/>
</dbReference>
<reference evidence="1" key="1">
    <citation type="submission" date="2023-08" db="EMBL/GenBank/DDBJ databases">
        <authorList>
            <person name="Audoor S."/>
            <person name="Bilcke G."/>
        </authorList>
    </citation>
    <scope>NUCLEOTIDE SEQUENCE</scope>
</reference>
<accession>A0AAD2G4R7</accession>
<name>A0AAD2G4R7_9STRA</name>
<sequence length="254" mass="28737">MVLEIQAIMKNTGGKKSKCHWCSTRKSNEYAFVPSMGGMLCQRCFFLAERGCSVEMLAQLPKVQKDMDKLVLKFQIINALQPLTALEFEFWTVTNGCLLLDDTSKKGGPTMALQRCIEHKIMAWFDQQDNGKLSMTMMTSDTTMDHYDIDFEQLKDFATVVPPATMKIEPPPKIQLLQLGSLVLDTAKATIFKNDPFSSPKNEEISNYMIETVMELARCDAATKNEMDDCFLPDLLITGRTFDLDEEEPAVFVE</sequence>